<keyword evidence="5 10" id="KW-0808">Transferase</keyword>
<feature type="binding site" evidence="10">
    <location>
        <position position="118"/>
    </location>
    <ligand>
        <name>substrate</name>
    </ligand>
</feature>
<dbReference type="PIRSF" id="PIRSF000724">
    <property type="entry name" value="Pgk"/>
    <property type="match status" value="1"/>
</dbReference>
<evidence type="ECO:0000256" key="11">
    <source>
        <dbReference type="RuleBase" id="RU000532"/>
    </source>
</evidence>
<keyword evidence="7 10" id="KW-0418">Kinase</keyword>
<dbReference type="InterPro" id="IPR001576">
    <property type="entry name" value="Phosphoglycerate_kinase"/>
</dbReference>
<name>A0ABN1FEX9_9BACI</name>
<evidence type="ECO:0000256" key="10">
    <source>
        <dbReference type="HAMAP-Rule" id="MF_00145"/>
    </source>
</evidence>
<dbReference type="InterPro" id="IPR015911">
    <property type="entry name" value="Phosphoglycerate_kinase_CS"/>
</dbReference>
<evidence type="ECO:0000256" key="1">
    <source>
        <dbReference type="ARBA" id="ARBA00000642"/>
    </source>
</evidence>
<dbReference type="PANTHER" id="PTHR11406:SF23">
    <property type="entry name" value="PHOSPHOGLYCERATE KINASE 1, CHLOROPLASTIC-RELATED"/>
    <property type="match status" value="1"/>
</dbReference>
<evidence type="ECO:0000313" key="12">
    <source>
        <dbReference type="EMBL" id="GAA0589338.1"/>
    </source>
</evidence>
<evidence type="ECO:0000256" key="3">
    <source>
        <dbReference type="ARBA" id="ARBA00013061"/>
    </source>
</evidence>
<dbReference type="CDD" id="cd00318">
    <property type="entry name" value="Phosphoglycerate_kinase"/>
    <property type="match status" value="1"/>
</dbReference>
<evidence type="ECO:0000256" key="6">
    <source>
        <dbReference type="ARBA" id="ARBA00022741"/>
    </source>
</evidence>
<keyword evidence="10" id="KW-0963">Cytoplasm</keyword>
<keyword evidence="10" id="KW-0597">Phosphoprotein</keyword>
<keyword evidence="6 10" id="KW-0547">Nucleotide-binding</keyword>
<dbReference type="HAMAP" id="MF_00145">
    <property type="entry name" value="Phosphoglyc_kinase"/>
    <property type="match status" value="1"/>
</dbReference>
<comment type="caution">
    <text evidence="12">The sequence shown here is derived from an EMBL/GenBank/DDBJ whole genome shotgun (WGS) entry which is preliminary data.</text>
</comment>
<organism evidence="12 13">
    <name type="scientific">Virgibacillus siamensis</name>
    <dbReference type="NCBI Taxonomy" id="480071"/>
    <lineage>
        <taxon>Bacteria</taxon>
        <taxon>Bacillati</taxon>
        <taxon>Bacillota</taxon>
        <taxon>Bacilli</taxon>
        <taxon>Bacillales</taxon>
        <taxon>Bacillaceae</taxon>
        <taxon>Virgibacillus</taxon>
    </lineage>
</organism>
<evidence type="ECO:0000256" key="8">
    <source>
        <dbReference type="ARBA" id="ARBA00022840"/>
    </source>
</evidence>
<comment type="subcellular location">
    <subcellularLocation>
        <location evidence="10">Cytoplasm</location>
    </subcellularLocation>
</comment>
<comment type="caution">
    <text evidence="10">Lacks conserved residue(s) required for the propagation of feature annotation.</text>
</comment>
<feature type="binding site" evidence="10">
    <location>
        <position position="151"/>
    </location>
    <ligand>
        <name>substrate</name>
    </ligand>
</feature>
<comment type="pathway">
    <text evidence="2 10">Carbohydrate degradation; glycolysis; pyruvate from D-glyceraldehyde 3-phosphate: step 2/5.</text>
</comment>
<reference evidence="12 13" key="1">
    <citation type="journal article" date="2019" name="Int. J. Syst. Evol. Microbiol.">
        <title>The Global Catalogue of Microorganisms (GCM) 10K type strain sequencing project: providing services to taxonomists for standard genome sequencing and annotation.</title>
        <authorList>
            <consortium name="The Broad Institute Genomics Platform"/>
            <consortium name="The Broad Institute Genome Sequencing Center for Infectious Disease"/>
            <person name="Wu L."/>
            <person name="Ma J."/>
        </authorList>
    </citation>
    <scope>NUCLEOTIDE SEQUENCE [LARGE SCALE GENOMIC DNA]</scope>
    <source>
        <strain evidence="12 13">JCM 15395</strain>
    </source>
</reference>
<keyword evidence="9 10" id="KW-0324">Glycolysis</keyword>
<evidence type="ECO:0000256" key="5">
    <source>
        <dbReference type="ARBA" id="ARBA00022679"/>
    </source>
</evidence>
<proteinExistence type="inferred from homology"/>
<dbReference type="InterPro" id="IPR036043">
    <property type="entry name" value="Phosphoglycerate_kinase_sf"/>
</dbReference>
<sequence length="393" mass="42050">MNKKTLQDLDVAGKKVFCRVDFNVPMKDGEVTDDTRIKAALPTIRQLTDNGAAVILASHLGRPKGKTVDELRLDPVAARLSDLIGKEVIKTDEVIGEEVDEAISRLDNGDVLLIENVRFEAGEEQNDPELVKAFAGMADVYVNDAFGAAHRAHASTTGVAEQLPSAAGLLLEKEIEVLGKALENPDRPFTAIIGGAKVKDKINVIDHLLDKVDNLIIGGGLAYTFVKAQGHEIGKSLLEEDKIDLAKEFMKKAEQKGVHFVLPEDVVVADDFSENANTKITAIEAIPSDWEALDIGPKTRETYAQIIAESKLVIWNGPMGVFEMNAFAGGTRAVAEALANTEGYTVIGGGDSAAAVEKFGYADAMDHVSTGGGASLEFMEGKVLPGVQALDEK</sequence>
<dbReference type="GO" id="GO:0016301">
    <property type="term" value="F:kinase activity"/>
    <property type="evidence" value="ECO:0007669"/>
    <property type="project" value="UniProtKB-KW"/>
</dbReference>
<feature type="binding site" evidence="10">
    <location>
        <begin position="349"/>
        <end position="352"/>
    </location>
    <ligand>
        <name>ATP</name>
        <dbReference type="ChEBI" id="CHEBI:30616"/>
    </ligand>
</feature>
<dbReference type="Proteomes" id="UP001500866">
    <property type="component" value="Unassembled WGS sequence"/>
</dbReference>
<dbReference type="PANTHER" id="PTHR11406">
    <property type="entry name" value="PHOSPHOGLYCERATE KINASE"/>
    <property type="match status" value="1"/>
</dbReference>
<dbReference type="SUPFAM" id="SSF53748">
    <property type="entry name" value="Phosphoglycerate kinase"/>
    <property type="match status" value="1"/>
</dbReference>
<accession>A0ABN1FEX9</accession>
<evidence type="ECO:0000256" key="4">
    <source>
        <dbReference type="ARBA" id="ARBA00016471"/>
    </source>
</evidence>
<dbReference type="PRINTS" id="PR00477">
    <property type="entry name" value="PHGLYCKINASE"/>
</dbReference>
<comment type="similarity">
    <text evidence="10 11">Belongs to the phosphoglycerate kinase family.</text>
</comment>
<dbReference type="Pfam" id="PF00162">
    <property type="entry name" value="PGK"/>
    <property type="match status" value="1"/>
</dbReference>
<feature type="binding site" evidence="10">
    <location>
        <begin position="59"/>
        <end position="62"/>
    </location>
    <ligand>
        <name>substrate</name>
    </ligand>
</feature>
<feature type="binding site" evidence="10">
    <location>
        <position position="36"/>
    </location>
    <ligand>
        <name>substrate</name>
    </ligand>
</feature>
<keyword evidence="13" id="KW-1185">Reference proteome</keyword>
<feature type="binding site" evidence="10">
    <location>
        <position position="201"/>
    </location>
    <ligand>
        <name>ATP</name>
        <dbReference type="ChEBI" id="CHEBI:30616"/>
    </ligand>
</feature>
<feature type="binding site" evidence="10">
    <location>
        <position position="323"/>
    </location>
    <ligand>
        <name>ATP</name>
        <dbReference type="ChEBI" id="CHEBI:30616"/>
    </ligand>
</feature>
<dbReference type="EC" id="2.7.2.3" evidence="3 10"/>
<feature type="modified residue" description="Phosphothreonine" evidence="10">
    <location>
        <position position="299"/>
    </location>
</feature>
<dbReference type="InterPro" id="IPR015824">
    <property type="entry name" value="Phosphoglycerate_kinase_N"/>
</dbReference>
<evidence type="ECO:0000313" key="13">
    <source>
        <dbReference type="Proteomes" id="UP001500866"/>
    </source>
</evidence>
<evidence type="ECO:0000256" key="9">
    <source>
        <dbReference type="ARBA" id="ARBA00023152"/>
    </source>
</evidence>
<evidence type="ECO:0000256" key="2">
    <source>
        <dbReference type="ARBA" id="ARBA00004838"/>
    </source>
</evidence>
<dbReference type="PROSITE" id="PS00111">
    <property type="entry name" value="PGLYCERATE_KINASE"/>
    <property type="match status" value="1"/>
</dbReference>
<protein>
    <recommendedName>
        <fullName evidence="4 10">Phosphoglycerate kinase</fullName>
        <ecNumber evidence="3 10">2.7.2.3</ecNumber>
    </recommendedName>
</protein>
<feature type="binding site" evidence="10">
    <location>
        <begin position="21"/>
        <end position="23"/>
    </location>
    <ligand>
        <name>substrate</name>
    </ligand>
</feature>
<evidence type="ECO:0000256" key="7">
    <source>
        <dbReference type="ARBA" id="ARBA00022777"/>
    </source>
</evidence>
<gene>
    <name evidence="10" type="primary">pgk</name>
    <name evidence="12" type="ORF">GCM10009001_01560</name>
</gene>
<keyword evidence="8 10" id="KW-0067">ATP-binding</keyword>
<comment type="catalytic activity">
    <reaction evidence="1 10 11">
        <text>(2R)-3-phosphoglycerate + ATP = (2R)-3-phospho-glyceroyl phosphate + ADP</text>
        <dbReference type="Rhea" id="RHEA:14801"/>
        <dbReference type="ChEBI" id="CHEBI:30616"/>
        <dbReference type="ChEBI" id="CHEBI:57604"/>
        <dbReference type="ChEBI" id="CHEBI:58272"/>
        <dbReference type="ChEBI" id="CHEBI:456216"/>
        <dbReference type="EC" id="2.7.2.3"/>
    </reaction>
</comment>
<dbReference type="Gene3D" id="3.40.50.1260">
    <property type="entry name" value="Phosphoglycerate kinase, N-terminal domain"/>
    <property type="match status" value="2"/>
</dbReference>
<dbReference type="RefSeq" id="WP_343809365.1">
    <property type="nucleotide sequence ID" value="NZ_BAAADS010000001.1"/>
</dbReference>
<comment type="subunit">
    <text evidence="10">Monomer.</text>
</comment>
<dbReference type="EMBL" id="BAAADS010000001">
    <property type="protein sequence ID" value="GAA0589338.1"/>
    <property type="molecule type" value="Genomic_DNA"/>
</dbReference>